<feature type="compositionally biased region" description="Polar residues" evidence="1">
    <location>
        <begin position="43"/>
        <end position="76"/>
    </location>
</feature>
<evidence type="ECO:0000313" key="2">
    <source>
        <dbReference type="EMBL" id="OEG70241.1"/>
    </source>
</evidence>
<keyword evidence="3" id="KW-1185">Reference proteome</keyword>
<comment type="caution">
    <text evidence="2">The sequence shown here is derived from an EMBL/GenBank/DDBJ whole genome shotgun (WGS) entry which is preliminary data.</text>
</comment>
<dbReference type="AlphaFoldDB" id="A0A1E5IIJ7"/>
<feature type="region of interest" description="Disordered" evidence="1">
    <location>
        <begin position="118"/>
        <end position="142"/>
    </location>
</feature>
<dbReference type="Proteomes" id="UP000095237">
    <property type="component" value="Unassembled WGS sequence"/>
</dbReference>
<feature type="compositionally biased region" description="Polar residues" evidence="1">
    <location>
        <begin position="118"/>
        <end position="136"/>
    </location>
</feature>
<reference evidence="2 3" key="1">
    <citation type="submission" date="2015-11" db="EMBL/GenBank/DDBJ databases">
        <title>Evidence for parallel genomic evolution in an endosymbiosis of termite gut flagellates.</title>
        <authorList>
            <person name="Zheng H."/>
        </authorList>
    </citation>
    <scope>NUCLEOTIDE SEQUENCE [LARGE SCALE GENOMIC DNA]</scope>
    <source>
        <strain evidence="2 3">CET450</strain>
    </source>
</reference>
<sequence length="222" mass="24392">MKKIISVYIIFVFLLMSFAGCGKLKNSPVSGLNQSEAPAPPEVNSQSETSTLPETVSQPDISNEVEPSQQFETSQPPQLPDPSELIQNSQISPSAQASQSLDIQNEDLNQSDALVPSGNFTTSNNSSEVETINPPVSSLPPAHYKERIVEPDEEGQPRRGISSSDKFACALVAGVPILLAWGITAAWNAYEEYCIRNSEICKFYEQRWKEREMASKKQATLN</sequence>
<evidence type="ECO:0000313" key="3">
    <source>
        <dbReference type="Proteomes" id="UP000095237"/>
    </source>
</evidence>
<protein>
    <submittedName>
        <fullName evidence="2">Uncharacterized protein</fullName>
    </submittedName>
</protein>
<feature type="compositionally biased region" description="Low complexity" evidence="1">
    <location>
        <begin position="86"/>
        <end position="100"/>
    </location>
</feature>
<dbReference type="EMBL" id="LNVX01000412">
    <property type="protein sequence ID" value="OEG70241.1"/>
    <property type="molecule type" value="Genomic_DNA"/>
</dbReference>
<evidence type="ECO:0000256" key="1">
    <source>
        <dbReference type="SAM" id="MobiDB-lite"/>
    </source>
</evidence>
<organism evidence="2 3">
    <name type="scientific">Endomicrobium trichonymphae</name>
    <dbReference type="NCBI Taxonomy" id="1408204"/>
    <lineage>
        <taxon>Bacteria</taxon>
        <taxon>Pseudomonadati</taxon>
        <taxon>Elusimicrobiota</taxon>
        <taxon>Endomicrobiia</taxon>
        <taxon>Endomicrobiales</taxon>
        <taxon>Endomicrobiaceae</taxon>
        <taxon>Candidatus Endomicrobiellum</taxon>
    </lineage>
</organism>
<proteinExistence type="predicted"/>
<gene>
    <name evidence="2" type="ORF">ATZ36_05405</name>
</gene>
<dbReference type="PROSITE" id="PS51257">
    <property type="entry name" value="PROKAR_LIPOPROTEIN"/>
    <property type="match status" value="1"/>
</dbReference>
<name>A0A1E5IIJ7_ENDTX</name>
<feature type="region of interest" description="Disordered" evidence="1">
    <location>
        <begin position="28"/>
        <end position="100"/>
    </location>
</feature>
<accession>A0A1E5IIJ7</accession>